<evidence type="ECO:0000313" key="3">
    <source>
        <dbReference type="EMBL" id="CAI4210339.1"/>
    </source>
</evidence>
<dbReference type="InterPro" id="IPR005592">
    <property type="entry name" value="Mono/diacylglycerol_lipase_N"/>
</dbReference>
<feature type="domain" description="Mono-/di-acylglycerol lipase N-terminal" evidence="2">
    <location>
        <begin position="13"/>
        <end position="76"/>
    </location>
</feature>
<keyword evidence="4" id="KW-1185">Reference proteome</keyword>
<comment type="caution">
    <text evidence="3">The sequence shown here is derived from an EMBL/GenBank/DDBJ whole genome shotgun (WGS) entry which is preliminary data.</text>
</comment>
<protein>
    <recommendedName>
        <fullName evidence="2">Mono-/di-acylglycerol lipase N-terminal domain-containing protein</fullName>
    </recommendedName>
</protein>
<dbReference type="OrthoDB" id="426718at2759"/>
<name>A0A9P1M776_9PEZI</name>
<dbReference type="GO" id="GO:0016042">
    <property type="term" value="P:lipid catabolic process"/>
    <property type="evidence" value="ECO:0007669"/>
    <property type="project" value="InterPro"/>
</dbReference>
<evidence type="ECO:0000256" key="1">
    <source>
        <dbReference type="SAM" id="SignalP"/>
    </source>
</evidence>
<dbReference type="Gene3D" id="3.40.50.1820">
    <property type="entry name" value="alpha/beta hydrolase"/>
    <property type="match status" value="1"/>
</dbReference>
<accession>A0A9P1M776</accession>
<evidence type="ECO:0000313" key="4">
    <source>
        <dbReference type="Proteomes" id="UP000838763"/>
    </source>
</evidence>
<dbReference type="InterPro" id="IPR029058">
    <property type="entry name" value="AB_hydrolase_fold"/>
</dbReference>
<organism evidence="3 4">
    <name type="scientific">Parascedosporium putredinis</name>
    <dbReference type="NCBI Taxonomy" id="1442378"/>
    <lineage>
        <taxon>Eukaryota</taxon>
        <taxon>Fungi</taxon>
        <taxon>Dikarya</taxon>
        <taxon>Ascomycota</taxon>
        <taxon>Pezizomycotina</taxon>
        <taxon>Sordariomycetes</taxon>
        <taxon>Hypocreomycetidae</taxon>
        <taxon>Microascales</taxon>
        <taxon>Microascaceae</taxon>
        <taxon>Parascedosporium</taxon>
    </lineage>
</organism>
<dbReference type="AlphaFoldDB" id="A0A9P1M776"/>
<keyword evidence="1" id="KW-0732">Signal</keyword>
<dbReference type="Pfam" id="PF03893">
    <property type="entry name" value="Lipase3_N"/>
    <property type="match status" value="1"/>
</dbReference>
<feature type="signal peptide" evidence="1">
    <location>
        <begin position="1"/>
        <end position="16"/>
    </location>
</feature>
<dbReference type="Proteomes" id="UP000838763">
    <property type="component" value="Unassembled WGS sequence"/>
</dbReference>
<proteinExistence type="predicted"/>
<gene>
    <name evidence="3" type="ORF">PPNO1_LOCUS141</name>
</gene>
<dbReference type="EMBL" id="CALLCH030000001">
    <property type="protein sequence ID" value="CAI4210339.1"/>
    <property type="molecule type" value="Genomic_DNA"/>
</dbReference>
<feature type="chain" id="PRO_5040332455" description="Mono-/di-acylglycerol lipase N-terminal domain-containing protein" evidence="1">
    <location>
        <begin position="17"/>
        <end position="100"/>
    </location>
</feature>
<reference evidence="3" key="1">
    <citation type="submission" date="2022-11" db="EMBL/GenBank/DDBJ databases">
        <authorList>
            <person name="Scott C."/>
            <person name="Bruce N."/>
        </authorList>
    </citation>
    <scope>NUCLEOTIDE SEQUENCE</scope>
</reference>
<evidence type="ECO:0000259" key="2">
    <source>
        <dbReference type="Pfam" id="PF03893"/>
    </source>
</evidence>
<sequence length="100" mass="10670">MVSLKQLALFIGLASATPIEPRTIERRAVSATDLANFKFWVQYSSAAYCNTNNAAGSLVTCGSGTCASVQANKATIVKTISGPSSDFRLLSPWIPFKRPS</sequence>